<proteinExistence type="predicted"/>
<dbReference type="GO" id="GO:0016491">
    <property type="term" value="F:oxidoreductase activity"/>
    <property type="evidence" value="ECO:0007669"/>
    <property type="project" value="InterPro"/>
</dbReference>
<sequence>MKPIDKKQLLVVWHSRTGAAQQMAQAAMKGAQTVATELESMDRLNIVVKQASQVDATDLLDADGFVFCAPENLASLSGAMKEFFDRNYYAVLDQLNGRPYAIMISAGSDGSGAARQAERICTGWRLRLIAPALIVNTDAQTPQAITAPKTITVDDSTACETLGGTLAALLL</sequence>
<keyword evidence="3" id="KW-1185">Reference proteome</keyword>
<feature type="domain" description="NADPH-dependent FMN reductase-like" evidence="1">
    <location>
        <begin position="30"/>
        <end position="121"/>
    </location>
</feature>
<dbReference type="InterPro" id="IPR005025">
    <property type="entry name" value="FMN_Rdtase-like_dom"/>
</dbReference>
<comment type="caution">
    <text evidence="2">The sequence shown here is derived from an EMBL/GenBank/DDBJ whole genome shotgun (WGS) entry which is preliminary data.</text>
</comment>
<dbReference type="Proteomes" id="UP000234190">
    <property type="component" value="Unassembled WGS sequence"/>
</dbReference>
<name>A0A2N4U9J9_9BURK</name>
<dbReference type="SUPFAM" id="SSF52218">
    <property type="entry name" value="Flavoproteins"/>
    <property type="match status" value="1"/>
</dbReference>
<dbReference type="InterPro" id="IPR029039">
    <property type="entry name" value="Flavoprotein-like_sf"/>
</dbReference>
<dbReference type="EMBL" id="PDNW01000001">
    <property type="protein sequence ID" value="PLC51705.1"/>
    <property type="molecule type" value="Genomic_DNA"/>
</dbReference>
<evidence type="ECO:0000259" key="1">
    <source>
        <dbReference type="Pfam" id="PF03358"/>
    </source>
</evidence>
<dbReference type="Pfam" id="PF03358">
    <property type="entry name" value="FMN_red"/>
    <property type="match status" value="1"/>
</dbReference>
<protein>
    <submittedName>
        <fullName evidence="2">Flavodoxin</fullName>
    </submittedName>
</protein>
<dbReference type="OrthoDB" id="5736081at2"/>
<gene>
    <name evidence="2" type="ORF">CR159_01375</name>
</gene>
<dbReference type="RefSeq" id="WP_102072194.1">
    <property type="nucleotide sequence ID" value="NZ_PDNW01000001.1"/>
</dbReference>
<dbReference type="AlphaFoldDB" id="A0A2N4U9J9"/>
<reference evidence="2 3" key="1">
    <citation type="submission" date="2017-10" db="EMBL/GenBank/DDBJ databases">
        <title>Two draft genome sequences of Pusillimonas sp. strains isolated from a nitrate- and radionuclide-contaminated groundwater in Russia.</title>
        <authorList>
            <person name="Grouzdev D.S."/>
            <person name="Tourova T.P."/>
            <person name="Goeva M.A."/>
            <person name="Babich T.L."/>
            <person name="Sokolova D.S."/>
            <person name="Abdullin R."/>
            <person name="Poltaraus A.B."/>
            <person name="Toshchakov S.V."/>
            <person name="Nazina T.N."/>
        </authorList>
    </citation>
    <scope>NUCLEOTIDE SEQUENCE [LARGE SCALE GENOMIC DNA]</scope>
    <source>
        <strain evidence="2 3">JR1/69-3-13</strain>
    </source>
</reference>
<evidence type="ECO:0000313" key="3">
    <source>
        <dbReference type="Proteomes" id="UP000234190"/>
    </source>
</evidence>
<organism evidence="2 3">
    <name type="scientific">Pollutimonas subterranea</name>
    <dbReference type="NCBI Taxonomy" id="2045210"/>
    <lineage>
        <taxon>Bacteria</taxon>
        <taxon>Pseudomonadati</taxon>
        <taxon>Pseudomonadota</taxon>
        <taxon>Betaproteobacteria</taxon>
        <taxon>Burkholderiales</taxon>
        <taxon>Alcaligenaceae</taxon>
        <taxon>Pollutimonas</taxon>
    </lineage>
</organism>
<dbReference type="Gene3D" id="3.40.50.360">
    <property type="match status" value="1"/>
</dbReference>
<evidence type="ECO:0000313" key="2">
    <source>
        <dbReference type="EMBL" id="PLC51705.1"/>
    </source>
</evidence>
<accession>A0A2N4U9J9</accession>